<gene>
    <name evidence="8" type="primary">dapF</name>
    <name evidence="10" type="ORF">DR980_02240</name>
</gene>
<evidence type="ECO:0000256" key="3">
    <source>
        <dbReference type="ARBA" id="ARBA00013080"/>
    </source>
</evidence>
<dbReference type="PANTHER" id="PTHR31689:SF0">
    <property type="entry name" value="DIAMINOPIMELATE EPIMERASE"/>
    <property type="match status" value="1"/>
</dbReference>
<evidence type="ECO:0000256" key="5">
    <source>
        <dbReference type="ARBA" id="ARBA00023154"/>
    </source>
</evidence>
<evidence type="ECO:0000256" key="6">
    <source>
        <dbReference type="ARBA" id="ARBA00023235"/>
    </source>
</evidence>
<protein>
    <recommendedName>
        <fullName evidence="3 8">Diaminopimelate epimerase</fullName>
        <shortName evidence="8">DAP epimerase</shortName>
        <ecNumber evidence="3 8">5.1.1.7</ecNumber>
    </recommendedName>
    <alternativeName>
        <fullName evidence="8">PLP-independent amino acid racemase</fullName>
    </alternativeName>
</protein>
<evidence type="ECO:0000313" key="10">
    <source>
        <dbReference type="EMBL" id="RBN51995.1"/>
    </source>
</evidence>
<evidence type="ECO:0000256" key="7">
    <source>
        <dbReference type="ARBA" id="ARBA00051712"/>
    </source>
</evidence>
<dbReference type="GO" id="GO:0009089">
    <property type="term" value="P:lysine biosynthetic process via diaminopimelate"/>
    <property type="evidence" value="ECO:0007669"/>
    <property type="project" value="UniProtKB-UniRule"/>
</dbReference>
<evidence type="ECO:0000313" key="11">
    <source>
        <dbReference type="Proteomes" id="UP000253676"/>
    </source>
</evidence>
<evidence type="ECO:0000256" key="9">
    <source>
        <dbReference type="PROSITE-ProRule" id="PRU10125"/>
    </source>
</evidence>
<feature type="site" description="Could be important to modulate the pK values of the two catalytic cysteine residues" evidence="8">
    <location>
        <position position="196"/>
    </location>
</feature>
<feature type="active site" description="Proton acceptor" evidence="8">
    <location>
        <position position="206"/>
    </location>
</feature>
<evidence type="ECO:0000256" key="8">
    <source>
        <dbReference type="HAMAP-Rule" id="MF_00197"/>
    </source>
</evidence>
<sequence>MQLEFYKYQGTGNDFVMIDNRSEFFPKENTQLIAHLCDRRFGIGGDGLILLENDTIASNLATATDFKMVYYNSDGNQSSMCGNGGRCLVAFAKKLSIIENKTTFVATDGLHHATIGDDGLVALQMIDVDAVKISPDHVFMNTGSPHHVQLVDDLENYNVKENGAAIRYGDLYGKAGSNINFVKQIDDTTFSLRTYERGVEDETLSCGTGATAVAIAMNVLGKTDASSIDLNVEGGKLVVSFDKGEGKFTNVFLKGPAEFVFKGTIEI</sequence>
<organism evidence="10 11">
    <name type="scientific">Flavobacterium psychrolimnae</name>
    <dbReference type="NCBI Taxonomy" id="249351"/>
    <lineage>
        <taxon>Bacteria</taxon>
        <taxon>Pseudomonadati</taxon>
        <taxon>Bacteroidota</taxon>
        <taxon>Flavobacteriia</taxon>
        <taxon>Flavobacteriales</taxon>
        <taxon>Flavobacteriaceae</taxon>
        <taxon>Flavobacterium</taxon>
    </lineage>
</organism>
<comment type="caution">
    <text evidence="10">The sequence shown here is derived from an EMBL/GenBank/DDBJ whole genome shotgun (WGS) entry which is preliminary data.</text>
</comment>
<dbReference type="UniPathway" id="UPA00034">
    <property type="reaction ID" value="UER00025"/>
</dbReference>
<comment type="caution">
    <text evidence="8">Lacks conserved residue(s) required for the propagation of feature annotation.</text>
</comment>
<dbReference type="GO" id="GO:0005829">
    <property type="term" value="C:cytosol"/>
    <property type="evidence" value="ECO:0007669"/>
    <property type="project" value="TreeGrafter"/>
</dbReference>
<keyword evidence="11" id="KW-1185">Reference proteome</keyword>
<comment type="pathway">
    <text evidence="1 8">Amino-acid biosynthesis; L-lysine biosynthesis via DAP pathway; DL-2,6-diaminopimelate from LL-2,6-diaminopimelate: step 1/1.</text>
</comment>
<keyword evidence="8" id="KW-0963">Cytoplasm</keyword>
<comment type="similarity">
    <text evidence="2 8">Belongs to the diaminopimelate epimerase family.</text>
</comment>
<name>A0A366B4F9_9FLAO</name>
<comment type="subunit">
    <text evidence="8">Homodimer.</text>
</comment>
<feature type="binding site" evidence="8">
    <location>
        <begin position="207"/>
        <end position="208"/>
    </location>
    <ligand>
        <name>substrate</name>
    </ligand>
</feature>
<feature type="binding site" evidence="8">
    <location>
        <position position="13"/>
    </location>
    <ligand>
        <name>substrate</name>
    </ligand>
</feature>
<dbReference type="OrthoDB" id="9805408at2"/>
<dbReference type="NCBIfam" id="TIGR00652">
    <property type="entry name" value="DapF"/>
    <property type="match status" value="1"/>
</dbReference>
<feature type="site" description="Could be important to modulate the pK values of the two catalytic cysteine residues" evidence="8">
    <location>
        <position position="146"/>
    </location>
</feature>
<evidence type="ECO:0000256" key="1">
    <source>
        <dbReference type="ARBA" id="ARBA00005196"/>
    </source>
</evidence>
<dbReference type="Pfam" id="PF01678">
    <property type="entry name" value="DAP_epimerase"/>
    <property type="match status" value="2"/>
</dbReference>
<dbReference type="RefSeq" id="WP_113633612.1">
    <property type="nucleotide sequence ID" value="NZ_QNUX01000001.1"/>
</dbReference>
<feature type="active site" evidence="9">
    <location>
        <position position="81"/>
    </location>
</feature>
<feature type="binding site" evidence="8">
    <location>
        <position position="178"/>
    </location>
    <ligand>
        <name>substrate</name>
    </ligand>
</feature>
<proteinExistence type="inferred from homology"/>
<dbReference type="GO" id="GO:0008837">
    <property type="term" value="F:diaminopimelate epimerase activity"/>
    <property type="evidence" value="ECO:0007669"/>
    <property type="project" value="UniProtKB-UniRule"/>
</dbReference>
<feature type="binding site" evidence="8">
    <location>
        <begin position="82"/>
        <end position="83"/>
    </location>
    <ligand>
        <name>substrate</name>
    </ligand>
</feature>
<feature type="active site" description="Proton donor" evidence="8">
    <location>
        <position position="81"/>
    </location>
</feature>
<dbReference type="AlphaFoldDB" id="A0A366B4F9"/>
<evidence type="ECO:0000256" key="2">
    <source>
        <dbReference type="ARBA" id="ARBA00010219"/>
    </source>
</evidence>
<reference evidence="10 11" key="1">
    <citation type="submission" date="2018-07" db="EMBL/GenBank/DDBJ databases">
        <title>Complete genome sequence of Flavobacterium psychrolimnae LMG 22018.</title>
        <authorList>
            <person name="Kim D.-U."/>
        </authorList>
    </citation>
    <scope>NUCLEOTIDE SEQUENCE [LARGE SCALE GENOMIC DNA]</scope>
    <source>
        <strain evidence="10 11">LMG 22018</strain>
    </source>
</reference>
<dbReference type="InterPro" id="IPR018510">
    <property type="entry name" value="DAP_epimerase_AS"/>
</dbReference>
<evidence type="ECO:0000256" key="4">
    <source>
        <dbReference type="ARBA" id="ARBA00022605"/>
    </source>
</evidence>
<dbReference type="PANTHER" id="PTHR31689">
    <property type="entry name" value="DIAMINOPIMELATE EPIMERASE, CHLOROPLASTIC"/>
    <property type="match status" value="1"/>
</dbReference>
<keyword evidence="4 8" id="KW-0028">Amino-acid biosynthesis</keyword>
<dbReference type="EMBL" id="QNUX01000001">
    <property type="protein sequence ID" value="RBN51995.1"/>
    <property type="molecule type" value="Genomic_DNA"/>
</dbReference>
<dbReference type="Gene3D" id="3.10.310.10">
    <property type="entry name" value="Diaminopimelate Epimerase, Chain A, domain 1"/>
    <property type="match status" value="2"/>
</dbReference>
<comment type="subcellular location">
    <subcellularLocation>
        <location evidence="8">Cytoplasm</location>
    </subcellularLocation>
</comment>
<feature type="binding site" evidence="8">
    <location>
        <begin position="196"/>
        <end position="197"/>
    </location>
    <ligand>
        <name>substrate</name>
    </ligand>
</feature>
<dbReference type="InterPro" id="IPR001653">
    <property type="entry name" value="DAP_epimerase_DapF"/>
</dbReference>
<dbReference type="HAMAP" id="MF_00197">
    <property type="entry name" value="DAP_epimerase"/>
    <property type="match status" value="1"/>
</dbReference>
<keyword evidence="6 8" id="KW-0413">Isomerase</keyword>
<feature type="binding site" evidence="8">
    <location>
        <position position="72"/>
    </location>
    <ligand>
        <name>substrate</name>
    </ligand>
</feature>
<dbReference type="Proteomes" id="UP000253676">
    <property type="component" value="Unassembled WGS sequence"/>
</dbReference>
<dbReference type="EC" id="5.1.1.7" evidence="3 8"/>
<dbReference type="PROSITE" id="PS01326">
    <property type="entry name" value="DAP_EPIMERASE"/>
    <property type="match status" value="1"/>
</dbReference>
<comment type="catalytic activity">
    <reaction evidence="7 8">
        <text>(2S,6S)-2,6-diaminopimelate = meso-2,6-diaminopimelate</text>
        <dbReference type="Rhea" id="RHEA:15393"/>
        <dbReference type="ChEBI" id="CHEBI:57609"/>
        <dbReference type="ChEBI" id="CHEBI:57791"/>
        <dbReference type="EC" id="5.1.1.7"/>
    </reaction>
</comment>
<dbReference type="SUPFAM" id="SSF54506">
    <property type="entry name" value="Diaminopimelate epimerase-like"/>
    <property type="match status" value="2"/>
</dbReference>
<keyword evidence="5 8" id="KW-0457">Lysine biosynthesis</keyword>
<comment type="function">
    <text evidence="8">Catalyzes the stereoinversion of LL-2,6-diaminopimelate (L,L-DAP) to meso-diaminopimelate (meso-DAP), a precursor of L-lysine and an essential component of the bacterial peptidoglycan.</text>
</comment>
<accession>A0A366B4F9</accession>